<accession>A0A9N9J0D9</accession>
<keyword evidence="2" id="KW-1185">Reference proteome</keyword>
<organism evidence="1 2">
    <name type="scientific">Funneliformis caledonium</name>
    <dbReference type="NCBI Taxonomy" id="1117310"/>
    <lineage>
        <taxon>Eukaryota</taxon>
        <taxon>Fungi</taxon>
        <taxon>Fungi incertae sedis</taxon>
        <taxon>Mucoromycota</taxon>
        <taxon>Glomeromycotina</taxon>
        <taxon>Glomeromycetes</taxon>
        <taxon>Glomerales</taxon>
        <taxon>Glomeraceae</taxon>
        <taxon>Funneliformis</taxon>
    </lineage>
</organism>
<dbReference type="AlphaFoldDB" id="A0A9N9J0D9"/>
<feature type="non-terminal residue" evidence="1">
    <location>
        <position position="50"/>
    </location>
</feature>
<evidence type="ECO:0000313" key="1">
    <source>
        <dbReference type="EMBL" id="CAG8756444.1"/>
    </source>
</evidence>
<dbReference type="Proteomes" id="UP000789570">
    <property type="component" value="Unassembled WGS sequence"/>
</dbReference>
<reference evidence="1" key="1">
    <citation type="submission" date="2021-06" db="EMBL/GenBank/DDBJ databases">
        <authorList>
            <person name="Kallberg Y."/>
            <person name="Tangrot J."/>
            <person name="Rosling A."/>
        </authorList>
    </citation>
    <scope>NUCLEOTIDE SEQUENCE</scope>
    <source>
        <strain evidence="1">UK204</strain>
    </source>
</reference>
<name>A0A9N9J0D9_9GLOM</name>
<comment type="caution">
    <text evidence="1">The sequence shown here is derived from an EMBL/GenBank/DDBJ whole genome shotgun (WGS) entry which is preliminary data.</text>
</comment>
<evidence type="ECO:0000313" key="2">
    <source>
        <dbReference type="Proteomes" id="UP000789570"/>
    </source>
</evidence>
<gene>
    <name evidence="1" type="ORF">FCALED_LOCUS16649</name>
</gene>
<feature type="non-terminal residue" evidence="1">
    <location>
        <position position="1"/>
    </location>
</feature>
<proteinExistence type="predicted"/>
<dbReference type="EMBL" id="CAJVPQ010020585">
    <property type="protein sequence ID" value="CAG8756444.1"/>
    <property type="molecule type" value="Genomic_DNA"/>
</dbReference>
<protein>
    <submittedName>
        <fullName evidence="1">10548_t:CDS:1</fullName>
    </submittedName>
</protein>
<sequence>CNRTFIKQQGLIQHIQNRHPFIETEQKTQNNVNDDDLFQDEQLFKDLFQT</sequence>